<dbReference type="Pfam" id="PF13966">
    <property type="entry name" value="zf-RVT"/>
    <property type="match status" value="1"/>
</dbReference>
<accession>A0A0V0H340</accession>
<feature type="non-terminal residue" evidence="2">
    <location>
        <position position="127"/>
    </location>
</feature>
<name>A0A0V0H340_SOLCH</name>
<organism evidence="2">
    <name type="scientific">Solanum chacoense</name>
    <name type="common">Chaco potato</name>
    <dbReference type="NCBI Taxonomy" id="4108"/>
    <lineage>
        <taxon>Eukaryota</taxon>
        <taxon>Viridiplantae</taxon>
        <taxon>Streptophyta</taxon>
        <taxon>Embryophyta</taxon>
        <taxon>Tracheophyta</taxon>
        <taxon>Spermatophyta</taxon>
        <taxon>Magnoliopsida</taxon>
        <taxon>eudicotyledons</taxon>
        <taxon>Gunneridae</taxon>
        <taxon>Pentapetalae</taxon>
        <taxon>asterids</taxon>
        <taxon>lamiids</taxon>
        <taxon>Solanales</taxon>
        <taxon>Solanaceae</taxon>
        <taxon>Solanoideae</taxon>
        <taxon>Solaneae</taxon>
        <taxon>Solanum</taxon>
    </lineage>
</organism>
<feature type="domain" description="Reverse transcriptase zinc-binding" evidence="1">
    <location>
        <begin position="5"/>
        <end position="82"/>
    </location>
</feature>
<dbReference type="InterPro" id="IPR026960">
    <property type="entry name" value="RVT-Znf"/>
</dbReference>
<sequence length="127" mass="14906">MLFQYVQQQQKLEDWPRKLVWNVKIPTRNACFSWIVLYGACLTHENLKRRRLSSTVGAICAYSTLKMHLASLYHCRIASEIWSMFFCLFGVHWVMHFQNKLTKSTEIGGSGKLVSPSRRYGIWYQLA</sequence>
<evidence type="ECO:0000259" key="1">
    <source>
        <dbReference type="Pfam" id="PF13966"/>
    </source>
</evidence>
<dbReference type="AlphaFoldDB" id="A0A0V0H340"/>
<protein>
    <submittedName>
        <fullName evidence="2">Putative ovule protein</fullName>
    </submittedName>
</protein>
<dbReference type="EMBL" id="GEDG01026058">
    <property type="protein sequence ID" value="JAP14801.1"/>
    <property type="molecule type" value="Transcribed_RNA"/>
</dbReference>
<proteinExistence type="predicted"/>
<evidence type="ECO:0000313" key="2">
    <source>
        <dbReference type="EMBL" id="JAP14801.1"/>
    </source>
</evidence>
<reference evidence="2" key="1">
    <citation type="submission" date="2015-12" db="EMBL/GenBank/DDBJ databases">
        <title>Gene expression during late stages of embryo sac development: a critical building block for successful pollen-pistil interactions.</title>
        <authorList>
            <person name="Liu Y."/>
            <person name="Joly V."/>
            <person name="Sabar M."/>
            <person name="Matton D.P."/>
        </authorList>
    </citation>
    <scope>NUCLEOTIDE SEQUENCE</scope>
</reference>